<sequence length="47" mass="4598">VVVTGASRGIGLAIAKRFRAEGASVVGTRTGRAGGPVEEGADPCDEG</sequence>
<evidence type="ECO:0000313" key="1">
    <source>
        <dbReference type="EMBL" id="SVA31010.1"/>
    </source>
</evidence>
<dbReference type="InterPro" id="IPR036291">
    <property type="entry name" value="NAD(P)-bd_dom_sf"/>
</dbReference>
<feature type="non-terminal residue" evidence="1">
    <location>
        <position position="47"/>
    </location>
</feature>
<organism evidence="1">
    <name type="scientific">marine metagenome</name>
    <dbReference type="NCBI Taxonomy" id="408172"/>
    <lineage>
        <taxon>unclassified sequences</taxon>
        <taxon>metagenomes</taxon>
        <taxon>ecological metagenomes</taxon>
    </lineage>
</organism>
<accession>A0A381USC6</accession>
<gene>
    <name evidence="1" type="ORF">METZ01_LOCUS83864</name>
</gene>
<dbReference type="EMBL" id="UINC01007027">
    <property type="protein sequence ID" value="SVA31010.1"/>
    <property type="molecule type" value="Genomic_DNA"/>
</dbReference>
<dbReference type="AlphaFoldDB" id="A0A381USC6"/>
<dbReference type="Gene3D" id="3.40.50.720">
    <property type="entry name" value="NAD(P)-binding Rossmann-like Domain"/>
    <property type="match status" value="1"/>
</dbReference>
<evidence type="ECO:0008006" key="2">
    <source>
        <dbReference type="Google" id="ProtNLM"/>
    </source>
</evidence>
<protein>
    <recommendedName>
        <fullName evidence="2">Short-chain dehydrogenase/reductase SDR</fullName>
    </recommendedName>
</protein>
<dbReference type="SUPFAM" id="SSF51735">
    <property type="entry name" value="NAD(P)-binding Rossmann-fold domains"/>
    <property type="match status" value="1"/>
</dbReference>
<dbReference type="InterPro" id="IPR002347">
    <property type="entry name" value="SDR_fam"/>
</dbReference>
<proteinExistence type="predicted"/>
<reference evidence="1" key="1">
    <citation type="submission" date="2018-05" db="EMBL/GenBank/DDBJ databases">
        <authorList>
            <person name="Lanie J.A."/>
            <person name="Ng W.-L."/>
            <person name="Kazmierczak K.M."/>
            <person name="Andrzejewski T.M."/>
            <person name="Davidsen T.M."/>
            <person name="Wayne K.J."/>
            <person name="Tettelin H."/>
            <person name="Glass J.I."/>
            <person name="Rusch D."/>
            <person name="Podicherti R."/>
            <person name="Tsui H.-C.T."/>
            <person name="Winkler M.E."/>
        </authorList>
    </citation>
    <scope>NUCLEOTIDE SEQUENCE</scope>
</reference>
<dbReference type="Pfam" id="PF00106">
    <property type="entry name" value="adh_short"/>
    <property type="match status" value="1"/>
</dbReference>
<feature type="non-terminal residue" evidence="1">
    <location>
        <position position="1"/>
    </location>
</feature>
<name>A0A381USC6_9ZZZZ</name>